<accession>A0AAD1H574</accession>
<feature type="domain" description="TniQ" evidence="1">
    <location>
        <begin position="36"/>
        <end position="168"/>
    </location>
</feature>
<dbReference type="Pfam" id="PF06527">
    <property type="entry name" value="TniQ"/>
    <property type="match status" value="1"/>
</dbReference>
<dbReference type="Proteomes" id="UP000466681">
    <property type="component" value="Chromosome"/>
</dbReference>
<sequence length="415" mass="44934">MGAARSVSQATPARPAVVSAGRRATSLWSGIHRSFPLRVAPIDGEALDSWLDAIARRHHVPRRAVVEQCAITPNSFYGAWMRLLSSADIEGIAHATGYGSDVVDALAFTRTGSGAGPLSGARTLPSSAWDWRASSRWCQQCLTDTGGRWLLAWRLNWTFACPTHHCLLQDGCPKCGAPQRYRLPTYVIPELDRCAQPTVDLLGERRPCGADLPHVQQADHPLSLSMARTQRLINALLAGSRSRLRVYGARQPTPHDMLTDVKTLARYVFAILGGAADSSLRSDIARVAGAGHTSAARGAARPTMPSAVHTAHASTLAAAVLDAHDPTAAQHLLAKVILADGKFESHDVYHDEALTPLARLICQLGREDARATLKLRRRFDISAANSAQSCKKNRLARATARIDSMSHHSGTRWSR</sequence>
<organism evidence="2 3">
    <name type="scientific">Mycolicibacterium moriokaense</name>
    <dbReference type="NCBI Taxonomy" id="39691"/>
    <lineage>
        <taxon>Bacteria</taxon>
        <taxon>Bacillati</taxon>
        <taxon>Actinomycetota</taxon>
        <taxon>Actinomycetes</taxon>
        <taxon>Mycobacteriales</taxon>
        <taxon>Mycobacteriaceae</taxon>
        <taxon>Mycolicibacterium</taxon>
    </lineage>
</organism>
<evidence type="ECO:0000313" key="3">
    <source>
        <dbReference type="Proteomes" id="UP000466681"/>
    </source>
</evidence>
<keyword evidence="3" id="KW-1185">Reference proteome</keyword>
<reference evidence="2 3" key="1">
    <citation type="journal article" date="2019" name="Emerg. Microbes Infect.">
        <title>Comprehensive subspecies identification of 175 nontuberculous mycobacteria species based on 7547 genomic profiles.</title>
        <authorList>
            <person name="Matsumoto Y."/>
            <person name="Kinjo T."/>
            <person name="Motooka D."/>
            <person name="Nabeya D."/>
            <person name="Jung N."/>
            <person name="Uechi K."/>
            <person name="Horii T."/>
            <person name="Iida T."/>
            <person name="Fujita J."/>
            <person name="Nakamura S."/>
        </authorList>
    </citation>
    <scope>NUCLEOTIDE SEQUENCE [LARGE SCALE GENOMIC DNA]</scope>
    <source>
        <strain evidence="2 3">JCM 6375</strain>
    </source>
</reference>
<name>A0AAD1H574_9MYCO</name>
<dbReference type="AlphaFoldDB" id="A0AAD1H574"/>
<gene>
    <name evidence="2" type="ORF">MMOR_01090</name>
</gene>
<dbReference type="KEGG" id="mmor:MMOR_01090"/>
<evidence type="ECO:0000259" key="1">
    <source>
        <dbReference type="Pfam" id="PF06527"/>
    </source>
</evidence>
<dbReference type="RefSeq" id="WP_263991985.1">
    <property type="nucleotide sequence ID" value="NZ_JACKTD010000090.1"/>
</dbReference>
<proteinExistence type="predicted"/>
<dbReference type="EMBL" id="AP022560">
    <property type="protein sequence ID" value="BBW99172.1"/>
    <property type="molecule type" value="Genomic_DNA"/>
</dbReference>
<protein>
    <recommendedName>
        <fullName evidence="1">TniQ domain-containing protein</fullName>
    </recommendedName>
</protein>
<evidence type="ECO:0000313" key="2">
    <source>
        <dbReference type="EMBL" id="BBW99172.1"/>
    </source>
</evidence>
<dbReference type="InterPro" id="IPR009492">
    <property type="entry name" value="TniQ"/>
</dbReference>